<accession>A0AAF0YH92</accession>
<keyword evidence="1" id="KW-0732">Signal</keyword>
<sequence length="111" mass="12537">MKKVIFSILLFISIGFLNELEAQALTTTDELSHPSTFELMINDNEVLVFTNENDMQLYLESIRNNNELNTIAADKLVSTQKVYGVFGGYATKYWSKSSGYSIAQGESYKFS</sequence>
<dbReference type="RefSeq" id="WP_102167046.1">
    <property type="nucleotide sequence ID" value="NZ_CP136964.1"/>
</dbReference>
<reference evidence="3" key="1">
    <citation type="submission" date="2017-09" db="EMBL/GenBank/DDBJ databases">
        <title>Bacterial strain isolated from the female urinary microbiota.</title>
        <authorList>
            <person name="Thomas-White K."/>
            <person name="Kumar N."/>
            <person name="Forster S."/>
            <person name="Putonti C."/>
            <person name="Lawley T."/>
            <person name="Wolfe A.J."/>
        </authorList>
    </citation>
    <scope>NUCLEOTIDE SEQUENCE [LARGE SCALE GENOMIC DNA]</scope>
    <source>
        <strain evidence="3">UMB0959</strain>
    </source>
</reference>
<evidence type="ECO:0000256" key="1">
    <source>
        <dbReference type="SAM" id="SignalP"/>
    </source>
</evidence>
<dbReference type="Proteomes" id="UP000243626">
    <property type="component" value="Chromosome"/>
</dbReference>
<evidence type="ECO:0000313" key="2">
    <source>
        <dbReference type="EMBL" id="WOS95658.1"/>
    </source>
</evidence>
<protein>
    <submittedName>
        <fullName evidence="2">Uncharacterized protein</fullName>
    </submittedName>
</protein>
<evidence type="ECO:0000313" key="3">
    <source>
        <dbReference type="Proteomes" id="UP000243626"/>
    </source>
</evidence>
<feature type="signal peptide" evidence="1">
    <location>
        <begin position="1"/>
        <end position="24"/>
    </location>
</feature>
<feature type="chain" id="PRO_5042256253" evidence="1">
    <location>
        <begin position="25"/>
        <end position="111"/>
    </location>
</feature>
<dbReference type="EMBL" id="CP136964">
    <property type="protein sequence ID" value="WOS95658.1"/>
    <property type="molecule type" value="Genomic_DNA"/>
</dbReference>
<name>A0AAF0YH92_9STAP</name>
<gene>
    <name evidence="2" type="ORF">CJ229_006070</name>
</gene>
<keyword evidence="3" id="KW-1185">Reference proteome</keyword>
<dbReference type="KEGG" id="nmy:CJ229_006070"/>
<organism evidence="2 3">
    <name type="scientific">Nosocomiicoccus massiliensis</name>
    <dbReference type="NCBI Taxonomy" id="1232430"/>
    <lineage>
        <taxon>Bacteria</taxon>
        <taxon>Bacillati</taxon>
        <taxon>Bacillota</taxon>
        <taxon>Bacilli</taxon>
        <taxon>Bacillales</taxon>
        <taxon>Staphylococcaceae</taxon>
        <taxon>Nosocomiicoccus</taxon>
    </lineage>
</organism>
<dbReference type="AlphaFoldDB" id="A0AAF0YH92"/>
<proteinExistence type="predicted"/>